<protein>
    <submittedName>
        <fullName evidence="3">Uncharacterized protein</fullName>
    </submittedName>
</protein>
<dbReference type="AlphaFoldDB" id="A0A1J4K6G1"/>
<organism evidence="3 4">
    <name type="scientific">Tritrichomonas foetus</name>
    <dbReference type="NCBI Taxonomy" id="1144522"/>
    <lineage>
        <taxon>Eukaryota</taxon>
        <taxon>Metamonada</taxon>
        <taxon>Parabasalia</taxon>
        <taxon>Tritrichomonadida</taxon>
        <taxon>Tritrichomonadidae</taxon>
        <taxon>Tritrichomonas</taxon>
    </lineage>
</organism>
<keyword evidence="1" id="KW-0175">Coiled coil</keyword>
<dbReference type="GeneID" id="94839007"/>
<proteinExistence type="predicted"/>
<dbReference type="EMBL" id="MLAK01000722">
    <property type="protein sequence ID" value="OHT06554.1"/>
    <property type="molecule type" value="Genomic_DNA"/>
</dbReference>
<comment type="caution">
    <text evidence="3">The sequence shown here is derived from an EMBL/GenBank/DDBJ whole genome shotgun (WGS) entry which is preliminary data.</text>
</comment>
<feature type="region of interest" description="Disordered" evidence="2">
    <location>
        <begin position="369"/>
        <end position="388"/>
    </location>
</feature>
<feature type="compositionally biased region" description="Polar residues" evidence="2">
    <location>
        <begin position="12"/>
        <end position="25"/>
    </location>
</feature>
<feature type="coiled-coil region" evidence="1">
    <location>
        <begin position="130"/>
        <end position="303"/>
    </location>
</feature>
<dbReference type="Proteomes" id="UP000179807">
    <property type="component" value="Unassembled WGS sequence"/>
</dbReference>
<gene>
    <name evidence="3" type="ORF">TRFO_25367</name>
</gene>
<dbReference type="VEuPathDB" id="TrichDB:TRFO_25367"/>
<accession>A0A1J4K6G1</accession>
<feature type="coiled-coil region" evidence="1">
    <location>
        <begin position="330"/>
        <end position="364"/>
    </location>
</feature>
<feature type="coiled-coil region" evidence="1">
    <location>
        <begin position="37"/>
        <end position="95"/>
    </location>
</feature>
<feature type="region of interest" description="Disordered" evidence="2">
    <location>
        <begin position="1"/>
        <end position="25"/>
    </location>
</feature>
<sequence length="937" mass="108748">MLSTPRKLLNIHSDTSGNRSASMMTPTDVENTPFIYVRDYQKNVENLENENFTLKLLLSNLFTEMRDFSRSKNLEEDLMNTIIEQEKKIANLSAEIGKATDYKFSTPVEKRLPQSPSLKQQLKSVLDSNLKLINDLKKRNKQQIEEAVENSEIYEEGAQTSVDHMEIVAKATELSKENKELNQRNYDLINENHILRKELESLRNEIEINRIDTKEIENKEIENALKMSEAKNEKLTRQISLLEKQLEEIQNEDQNGNVSEQNSILVIENMNIKNKNKQLIQENKILNEKINDANKMINNFQMTIQHLENGNVELMNAFNVLEFEDIGPKFEEISKENSQLRDQNNQLSEELANADLIIVDLKSQLNKASSSIPKKNNDNGKMEINSKSNTSTNALLKEETDILKYQKLVAKKQILKNKKWALQSSINRLLSGNYVYTSSTNKTETNQNYSISFSFADNEAQLLHAKKEKKKLLKEVEELHEQLNQQLYSKIKQLSNDISQYRSIQVNNNELREYIDQLVKNCDQLQCQNMALTQQVEILKGENEDLIDEVDNLRRIHRELNNSIPERNESKHVTQLKQQIKFLQDANNRLRNEKSEEIVALKNEISKLSQNSFKVIPIQRENEDLKKSNREIKNKYETERDMKMTLTQNMMGILNIIDDRTKALLGEFDYKFSLLLYNFQKLINFVITLLNNYIRENKKNFQVFAKITNSMISDLKRSTLICLKGHQRTLRSASKTPISKDTITKLLAFKEKWDRDDICDISRFINEENEKSLMNIRLSAINLPNSDIFEKNSSIYSQNQSYNIETSIAYNDQSSIKNILENCQILIHIIWDAFGNGKTEPQISTLLQWENNGRQIIQTVSEILSTNITEMKTLLKEQEEKLSKITISQASALNPSVISILKLVRRDVKNLSQELLSGHKEIMTIIHENQQNQEISA</sequence>
<feature type="coiled-coil region" evidence="1">
    <location>
        <begin position="455"/>
        <end position="642"/>
    </location>
</feature>
<evidence type="ECO:0000256" key="1">
    <source>
        <dbReference type="SAM" id="Coils"/>
    </source>
</evidence>
<evidence type="ECO:0000313" key="4">
    <source>
        <dbReference type="Proteomes" id="UP000179807"/>
    </source>
</evidence>
<evidence type="ECO:0000313" key="3">
    <source>
        <dbReference type="EMBL" id="OHT06554.1"/>
    </source>
</evidence>
<keyword evidence="4" id="KW-1185">Reference proteome</keyword>
<evidence type="ECO:0000256" key="2">
    <source>
        <dbReference type="SAM" id="MobiDB-lite"/>
    </source>
</evidence>
<reference evidence="3" key="1">
    <citation type="submission" date="2016-10" db="EMBL/GenBank/DDBJ databases">
        <authorList>
            <person name="Benchimol M."/>
            <person name="Almeida L.G."/>
            <person name="Vasconcelos A.T."/>
            <person name="Perreira-Neves A."/>
            <person name="Rosa I.A."/>
            <person name="Tasca T."/>
            <person name="Bogo M.R."/>
            <person name="de Souza W."/>
        </authorList>
    </citation>
    <scope>NUCLEOTIDE SEQUENCE [LARGE SCALE GENOMIC DNA]</scope>
    <source>
        <strain evidence="3">K</strain>
    </source>
</reference>
<dbReference type="RefSeq" id="XP_068359690.1">
    <property type="nucleotide sequence ID" value="XM_068504303.1"/>
</dbReference>
<name>A0A1J4K6G1_9EUKA</name>